<dbReference type="GO" id="GO:0016491">
    <property type="term" value="F:oxidoreductase activity"/>
    <property type="evidence" value="ECO:0007669"/>
    <property type="project" value="UniProtKB-KW"/>
</dbReference>
<accession>A0A6J4PEH8</accession>
<dbReference type="InterPro" id="IPR020904">
    <property type="entry name" value="Sc_DH/Rdtase_CS"/>
</dbReference>
<keyword evidence="2" id="KW-0560">Oxidoreductase</keyword>
<feature type="domain" description="Ketoreductase" evidence="3">
    <location>
        <begin position="6"/>
        <end position="186"/>
    </location>
</feature>
<dbReference type="AlphaFoldDB" id="A0A6J4PEH8"/>
<reference evidence="4" key="1">
    <citation type="submission" date="2020-02" db="EMBL/GenBank/DDBJ databases">
        <authorList>
            <person name="Meier V. D."/>
        </authorList>
    </citation>
    <scope>NUCLEOTIDE SEQUENCE</scope>
    <source>
        <strain evidence="4">AVDCRST_MAG55</strain>
    </source>
</reference>
<name>A0A6J4PEH8_9ACTN</name>
<evidence type="ECO:0000256" key="2">
    <source>
        <dbReference type="ARBA" id="ARBA00023002"/>
    </source>
</evidence>
<dbReference type="Gene3D" id="3.40.50.720">
    <property type="entry name" value="NAD(P)-binding Rossmann-like Domain"/>
    <property type="match status" value="1"/>
</dbReference>
<dbReference type="InterPro" id="IPR036291">
    <property type="entry name" value="NAD(P)-bd_dom_sf"/>
</dbReference>
<evidence type="ECO:0000313" key="4">
    <source>
        <dbReference type="EMBL" id="CAA9414106.1"/>
    </source>
</evidence>
<dbReference type="SMART" id="SM00822">
    <property type="entry name" value="PKS_KR"/>
    <property type="match status" value="1"/>
</dbReference>
<dbReference type="InterPro" id="IPR002347">
    <property type="entry name" value="SDR_fam"/>
</dbReference>
<proteinExistence type="inferred from homology"/>
<dbReference type="PRINTS" id="PR00081">
    <property type="entry name" value="GDHRDH"/>
</dbReference>
<dbReference type="SUPFAM" id="SSF51735">
    <property type="entry name" value="NAD(P)-binding Rossmann-fold domains"/>
    <property type="match status" value="1"/>
</dbReference>
<dbReference type="PANTHER" id="PTHR43669">
    <property type="entry name" value="5-KETO-D-GLUCONATE 5-REDUCTASE"/>
    <property type="match status" value="1"/>
</dbReference>
<gene>
    <name evidence="4" type="ORF">AVDCRST_MAG55-1527</name>
</gene>
<dbReference type="PANTHER" id="PTHR43669:SF3">
    <property type="entry name" value="ALCOHOL DEHYDROGENASE, PUTATIVE (AFU_ORTHOLOGUE AFUA_3G03445)-RELATED"/>
    <property type="match status" value="1"/>
</dbReference>
<dbReference type="InterPro" id="IPR057326">
    <property type="entry name" value="KR_dom"/>
</dbReference>
<protein>
    <recommendedName>
        <fullName evidence="3">Ketoreductase domain-containing protein</fullName>
    </recommendedName>
</protein>
<evidence type="ECO:0000259" key="3">
    <source>
        <dbReference type="SMART" id="SM00822"/>
    </source>
</evidence>
<dbReference type="EMBL" id="CADCUZ010000066">
    <property type="protein sequence ID" value="CAA9414106.1"/>
    <property type="molecule type" value="Genomic_DNA"/>
</dbReference>
<evidence type="ECO:0000256" key="1">
    <source>
        <dbReference type="ARBA" id="ARBA00006484"/>
    </source>
</evidence>
<comment type="similarity">
    <text evidence="1">Belongs to the short-chain dehydrogenases/reductases (SDR) family.</text>
</comment>
<organism evidence="4">
    <name type="scientific">uncultured Rubrobacteraceae bacterium</name>
    <dbReference type="NCBI Taxonomy" id="349277"/>
    <lineage>
        <taxon>Bacteria</taxon>
        <taxon>Bacillati</taxon>
        <taxon>Actinomycetota</taxon>
        <taxon>Rubrobacteria</taxon>
        <taxon>Rubrobacterales</taxon>
        <taxon>Rubrobacteraceae</taxon>
        <taxon>environmental samples</taxon>
    </lineage>
</organism>
<sequence>MDITGNTILITGAGTGIGLEAAKLFDQHGNRLIMVARNEDRLEREAARLKDAHPFACDISDADQVGRLIDYVRSEHPEINMIFLNAGVTNNYQLFGDEDMFEHASEEMATNYLSAVRLTQLFEPLLRDKPNAAMIITTSGVALVPDVQNPTYSATKAALHSLVLAMRFVLQKTGSDIKVFELMAPLVDTPFANDVDSDAKVPPREVADALLANLEHDVLEMHVGITADMYQTYLKSPEQAMRELNAVTGG</sequence>
<dbReference type="Pfam" id="PF00106">
    <property type="entry name" value="adh_short"/>
    <property type="match status" value="1"/>
</dbReference>
<dbReference type="PROSITE" id="PS00061">
    <property type="entry name" value="ADH_SHORT"/>
    <property type="match status" value="1"/>
</dbReference>